<evidence type="ECO:0000259" key="6">
    <source>
        <dbReference type="PROSITE" id="PS50075"/>
    </source>
</evidence>
<protein>
    <submittedName>
        <fullName evidence="7">Amino acid adenylation domain-containing protein</fullName>
    </submittedName>
</protein>
<dbReference type="PROSITE" id="PS50075">
    <property type="entry name" value="CARRIER"/>
    <property type="match status" value="1"/>
</dbReference>
<organism evidence="7 8">
    <name type="scientific">Paenibacillus hexagrammi</name>
    <dbReference type="NCBI Taxonomy" id="2908839"/>
    <lineage>
        <taxon>Bacteria</taxon>
        <taxon>Bacillati</taxon>
        <taxon>Bacillota</taxon>
        <taxon>Bacilli</taxon>
        <taxon>Bacillales</taxon>
        <taxon>Paenibacillaceae</taxon>
        <taxon>Paenibacillus</taxon>
    </lineage>
</organism>
<dbReference type="InterPro" id="IPR009081">
    <property type="entry name" value="PP-bd_ACP"/>
</dbReference>
<dbReference type="SUPFAM" id="SSF56801">
    <property type="entry name" value="Acetyl-CoA synthetase-like"/>
    <property type="match status" value="1"/>
</dbReference>
<dbReference type="InterPro" id="IPR013120">
    <property type="entry name" value="FAR_NAD-bd"/>
</dbReference>
<keyword evidence="3" id="KW-0597">Phosphoprotein</keyword>
<feature type="domain" description="Carrier" evidence="6">
    <location>
        <begin position="670"/>
        <end position="744"/>
    </location>
</feature>
<sequence>MTGEDEIGFLGITEYGESVPIAVSFEKGLTFDRLIDAVKLQLAARNQGALALENEDLIFNCGSVLLEQEKPLLIWQWHHADNFAEIQVNYDESVFLQTTLDRFTAAYLKLLHAALFRSATSIGAVDIMTDDDLRLYKEINHTEADYPKDATFHGMFERSAARFGDRPAVSSQQGCYTYEELNARANRLAHKLLQLGLRKGQFVALYMERSIETVVSLLAVMKAGGAYVPVDPEHPEERVRYILEDTRAPIVLANAESLSKAHALSNSVTTIRDMIAVDSDLEDYPAHNPDVGIAPSELAYVIYTSGSTGKPKGTMLAHEGVVNMGSVIGSEFAMNEYDVLPQYATYSFDASVWDTVAALFHGAHLYLLSREERVSVEAFASAVERTGTTKIAILPTVFFNQLISYLSDSGYRKLEKVQLVMVGGEALNGELVRAFQRRFGKRIDIYNLYGPTECTVVATMHKVVGDVPEQVAQIPIGRPLRNYRVYITNEEGQLCPVNVPGELYIATIGMAKGYLNQPEKTAAAFIDSPFNPGENVYRSGDIVKLLSDGSIEYVGRRDHQVKIRGHRIEIGAIEDAFTQFPDIRDAAVIPRKDEEGHTMLIGFFTSKDGGPIQDGAIKEYLGSKLPSYYVPRWIRQIDVMPLSPTGKVDRKQLATYDYANDSMDPVVDAKPLSETEQKIAQLWKKLLKLGHVAESDDFFELGGDSLNVIQMQVYLKPEYPQLTLGNLFEYTTLTRLAQHLDELQNAEEHSHEAREDEMSIDDRKPHPSSAWDGENFRELIEHPLEFGMESVRKLSYAEPRHVLLTGGTGFLGSRILYDLLRMSRNTVIYALVRGSQPGVGAQRLLEIMHHYFGSEVLELMNDRVIMIEGNLDRDELCERSQDYEMLVQHIDAIIHAAADVRHFGDRRKFERTNIAGTAALLKLAAAKPGVRFHYISTIGIPEELAELGLWDQALQHERIPEELHVKGVYTESKLEAEKMVLAAADEGLAVTIYRPGNLTCDSLTGSFQRNIDGNAFYRMLKAMLLLERAPRARWKVDFTPIDYAGQAITVLALKPDTVGRMFHICNPNPLFYDELLGMINQLGYMVDLVDPADYTSWLLDLHENKHQEGLQLAMAYLEGDGAKDSPYTFDSSQTVAYLKGTGVTCPVIDLAFIRRMFEEAVSQGYFHAVREMLDV</sequence>
<dbReference type="Gene3D" id="2.30.38.10">
    <property type="entry name" value="Luciferase, Domain 3"/>
    <property type="match status" value="1"/>
</dbReference>
<dbReference type="InterPro" id="IPR010071">
    <property type="entry name" value="AA_adenyl_dom"/>
</dbReference>
<dbReference type="PANTHER" id="PTHR44845">
    <property type="entry name" value="CARRIER DOMAIN-CONTAINING PROTEIN"/>
    <property type="match status" value="1"/>
</dbReference>
<dbReference type="NCBIfam" id="TIGR01733">
    <property type="entry name" value="AA-adenyl-dom"/>
    <property type="match status" value="1"/>
</dbReference>
<dbReference type="EMBL" id="CP090978">
    <property type="protein sequence ID" value="UJF32166.1"/>
    <property type="molecule type" value="Genomic_DNA"/>
</dbReference>
<dbReference type="Gene3D" id="1.10.1200.10">
    <property type="entry name" value="ACP-like"/>
    <property type="match status" value="1"/>
</dbReference>
<evidence type="ECO:0000256" key="3">
    <source>
        <dbReference type="ARBA" id="ARBA00022553"/>
    </source>
</evidence>
<dbReference type="InterPro" id="IPR036736">
    <property type="entry name" value="ACP-like_sf"/>
</dbReference>
<accession>A0ABY3SG38</accession>
<dbReference type="Pfam" id="PF07993">
    <property type="entry name" value="NAD_binding_4"/>
    <property type="match status" value="1"/>
</dbReference>
<dbReference type="Gene3D" id="3.40.50.980">
    <property type="match status" value="2"/>
</dbReference>
<evidence type="ECO:0000256" key="1">
    <source>
        <dbReference type="ARBA" id="ARBA00006432"/>
    </source>
</evidence>
<evidence type="ECO:0000313" key="8">
    <source>
        <dbReference type="Proteomes" id="UP001649230"/>
    </source>
</evidence>
<dbReference type="InterPro" id="IPR036291">
    <property type="entry name" value="NAD(P)-bd_dom_sf"/>
</dbReference>
<evidence type="ECO:0000256" key="4">
    <source>
        <dbReference type="ARBA" id="ARBA00023194"/>
    </source>
</evidence>
<dbReference type="Pfam" id="PF00501">
    <property type="entry name" value="AMP-binding"/>
    <property type="match status" value="1"/>
</dbReference>
<dbReference type="RefSeq" id="WP_235118511.1">
    <property type="nucleotide sequence ID" value="NZ_CP090978.1"/>
</dbReference>
<feature type="compositionally biased region" description="Basic and acidic residues" evidence="5">
    <location>
        <begin position="745"/>
        <end position="765"/>
    </location>
</feature>
<dbReference type="InterPro" id="IPR020845">
    <property type="entry name" value="AMP-binding_CS"/>
</dbReference>
<dbReference type="SUPFAM" id="SSF47336">
    <property type="entry name" value="ACP-like"/>
    <property type="match status" value="1"/>
</dbReference>
<dbReference type="Gene3D" id="3.40.50.720">
    <property type="entry name" value="NAD(P)-binding Rossmann-like Domain"/>
    <property type="match status" value="1"/>
</dbReference>
<evidence type="ECO:0000256" key="2">
    <source>
        <dbReference type="ARBA" id="ARBA00022450"/>
    </source>
</evidence>
<dbReference type="CDD" id="cd05930">
    <property type="entry name" value="A_NRPS"/>
    <property type="match status" value="1"/>
</dbReference>
<dbReference type="InterPro" id="IPR000873">
    <property type="entry name" value="AMP-dep_synth/lig_dom"/>
</dbReference>
<dbReference type="PROSITE" id="PS00455">
    <property type="entry name" value="AMP_BINDING"/>
    <property type="match status" value="1"/>
</dbReference>
<dbReference type="Pfam" id="PF00550">
    <property type="entry name" value="PP-binding"/>
    <property type="match status" value="1"/>
</dbReference>
<keyword evidence="4" id="KW-0045">Antibiotic biosynthesis</keyword>
<dbReference type="InterPro" id="IPR025110">
    <property type="entry name" value="AMP-bd_C"/>
</dbReference>
<dbReference type="InterPro" id="IPR045851">
    <property type="entry name" value="AMP-bd_C_sf"/>
</dbReference>
<dbReference type="PIRSF" id="PIRSF001617">
    <property type="entry name" value="Alpha-AR"/>
    <property type="match status" value="1"/>
</dbReference>
<keyword evidence="8" id="KW-1185">Reference proteome</keyword>
<reference evidence="7 8" key="1">
    <citation type="journal article" date="2024" name="Int. J. Syst. Evol. Microbiol.">
        <title>Paenibacillus hexagrammi sp. nov., a novel bacterium isolated from the gut content of Hexagrammos agrammus.</title>
        <authorList>
            <person name="Jung H.K."/>
            <person name="Kim D.G."/>
            <person name="Zin H."/>
            <person name="Park J."/>
            <person name="Jung H."/>
            <person name="Kim Y.O."/>
            <person name="Kong H.J."/>
            <person name="Kim J.W."/>
            <person name="Kim Y.S."/>
        </authorList>
    </citation>
    <scope>NUCLEOTIDE SEQUENCE [LARGE SCALE GENOMIC DNA]</scope>
    <source>
        <strain evidence="7 8">YPD9-1</strain>
    </source>
</reference>
<name>A0ABY3SG38_9BACL</name>
<evidence type="ECO:0000256" key="5">
    <source>
        <dbReference type="SAM" id="MobiDB-lite"/>
    </source>
</evidence>
<evidence type="ECO:0000313" key="7">
    <source>
        <dbReference type="EMBL" id="UJF32166.1"/>
    </source>
</evidence>
<gene>
    <name evidence="7" type="ORF">L0M14_20900</name>
</gene>
<feature type="region of interest" description="Disordered" evidence="5">
    <location>
        <begin position="745"/>
        <end position="772"/>
    </location>
</feature>
<dbReference type="Proteomes" id="UP001649230">
    <property type="component" value="Chromosome"/>
</dbReference>
<dbReference type="Pfam" id="PF13193">
    <property type="entry name" value="AMP-binding_C"/>
    <property type="match status" value="1"/>
</dbReference>
<keyword evidence="2" id="KW-0596">Phosphopantetheine</keyword>
<proteinExistence type="inferred from homology"/>
<dbReference type="PANTHER" id="PTHR44845:SF7">
    <property type="entry name" value="PLIPASTATIN SYNTHASE SUBUNIT D"/>
    <property type="match status" value="1"/>
</dbReference>
<dbReference type="Gene3D" id="3.30.300.30">
    <property type="match status" value="1"/>
</dbReference>
<dbReference type="SUPFAM" id="SSF51735">
    <property type="entry name" value="NAD(P)-binding Rossmann-fold domains"/>
    <property type="match status" value="1"/>
</dbReference>
<comment type="similarity">
    <text evidence="1">Belongs to the ATP-dependent AMP-binding enzyme family.</text>
</comment>